<dbReference type="AlphaFoldDB" id="A0AAU8KHY9"/>
<proteinExistence type="predicted"/>
<evidence type="ECO:0000313" key="1">
    <source>
        <dbReference type="EMBL" id="XCN14725.1"/>
    </source>
</evidence>
<accession>A0AAU8KHY9</accession>
<dbReference type="RefSeq" id="WP_158706172.1">
    <property type="nucleotide sequence ID" value="NZ_CP136798.1"/>
</dbReference>
<sequence length="55" mass="5859">MVWSNAFLLLLEQGVKESHGSIALVGAALVMLSTKVKSVNPLWLGVALLSLALLR</sequence>
<protein>
    <submittedName>
        <fullName evidence="1">Uncharacterized protein</fullName>
    </submittedName>
</protein>
<name>A0AAU8KHY9_9ACTN</name>
<gene>
    <name evidence="1" type="ORF">R1Y80_14125</name>
</gene>
<dbReference type="EMBL" id="CP136798">
    <property type="protein sequence ID" value="XCN14725.1"/>
    <property type="molecule type" value="Genomic_DNA"/>
</dbReference>
<reference evidence="1" key="1">
    <citation type="submission" date="2023-10" db="EMBL/GenBank/DDBJ databases">
        <title>Complete genome sequence of Streptomyces sp. JL1001.</title>
        <authorList>
            <person name="Jiang L."/>
        </authorList>
    </citation>
    <scope>NUCLEOTIDE SEQUENCE</scope>
    <source>
        <strain evidence="1">JL1001</strain>
    </source>
</reference>
<organism evidence="1">
    <name type="scientific">Streptomyces sp. JL1001</name>
    <dbReference type="NCBI Taxonomy" id="3078227"/>
    <lineage>
        <taxon>Bacteria</taxon>
        <taxon>Bacillati</taxon>
        <taxon>Actinomycetota</taxon>
        <taxon>Actinomycetes</taxon>
        <taxon>Kitasatosporales</taxon>
        <taxon>Streptomycetaceae</taxon>
        <taxon>Streptomyces</taxon>
    </lineage>
</organism>